<reference evidence="2 3" key="1">
    <citation type="submission" date="2006-05" db="EMBL/GenBank/DDBJ databases">
        <authorList>
            <person name="King G."/>
            <person name="Ferriera S."/>
            <person name="Johnson J."/>
            <person name="Kravitz S."/>
            <person name="Beeson K."/>
            <person name="Sutton G."/>
            <person name="Rogers Y.-H."/>
            <person name="Friedman R."/>
            <person name="Frazier M."/>
            <person name="Venter J.C."/>
        </authorList>
    </citation>
    <scope>NUCLEOTIDE SEQUENCE [LARGE SCALE GENOMIC DNA]</scope>
    <source>
        <strain evidence="3">ATCC 25650 / DSM 13394 / JCM 20685 / NBRC 16684 / NCIMB 2208 / IAM 12614 / B1</strain>
    </source>
</reference>
<feature type="compositionally biased region" description="Basic and acidic residues" evidence="1">
    <location>
        <begin position="1"/>
        <end position="21"/>
    </location>
</feature>
<accession>A0NNB9</accession>
<name>A0NNB9_ROSAI</name>
<comment type="caution">
    <text evidence="2">The sequence shown here is derived from an EMBL/GenBank/DDBJ whole genome shotgun (WGS) entry which is preliminary data.</text>
</comment>
<sequence>MFRLPELRWRDAEPLEPDPGHAGEGTESLAYSRISIVIFGLSEDGRSYAYLSATAALAAHPTAAIGA</sequence>
<protein>
    <submittedName>
        <fullName evidence="2">Uncharacterized protein</fullName>
    </submittedName>
</protein>
<feature type="region of interest" description="Disordered" evidence="1">
    <location>
        <begin position="1"/>
        <end position="26"/>
    </location>
</feature>
<proteinExistence type="predicted"/>
<evidence type="ECO:0000313" key="3">
    <source>
        <dbReference type="Proteomes" id="UP000004848"/>
    </source>
</evidence>
<evidence type="ECO:0000256" key="1">
    <source>
        <dbReference type="SAM" id="MobiDB-lite"/>
    </source>
</evidence>
<dbReference type="AlphaFoldDB" id="A0NNB9"/>
<gene>
    <name evidence="2" type="ORF">SIAM614_23562</name>
</gene>
<dbReference type="EMBL" id="AAUW01000002">
    <property type="protein sequence ID" value="EAV45650.1"/>
    <property type="molecule type" value="Genomic_DNA"/>
</dbReference>
<evidence type="ECO:0000313" key="2">
    <source>
        <dbReference type="EMBL" id="EAV45650.1"/>
    </source>
</evidence>
<organism evidence="2 3">
    <name type="scientific">Roseibium aggregatum (strain ATCC 25650 / DSM 13394 / JCM 20685 / NBRC 16684 / NCIMB 2208 / IAM 12614 / B1)</name>
    <name type="common">Stappia aggregata</name>
    <dbReference type="NCBI Taxonomy" id="384765"/>
    <lineage>
        <taxon>Bacteria</taxon>
        <taxon>Pseudomonadati</taxon>
        <taxon>Pseudomonadota</taxon>
        <taxon>Alphaproteobacteria</taxon>
        <taxon>Hyphomicrobiales</taxon>
        <taxon>Stappiaceae</taxon>
        <taxon>Roseibium</taxon>
    </lineage>
</organism>
<dbReference type="Proteomes" id="UP000004848">
    <property type="component" value="Unassembled WGS sequence"/>
</dbReference>